<accession>A0A2S4N4I8</accession>
<evidence type="ECO:0008006" key="4">
    <source>
        <dbReference type="Google" id="ProtNLM"/>
    </source>
</evidence>
<dbReference type="EMBL" id="PQNY01000046">
    <property type="protein sequence ID" value="POS00605.1"/>
    <property type="molecule type" value="Genomic_DNA"/>
</dbReference>
<feature type="signal peptide" evidence="1">
    <location>
        <begin position="1"/>
        <end position="18"/>
    </location>
</feature>
<evidence type="ECO:0000313" key="2">
    <source>
        <dbReference type="EMBL" id="POS00605.1"/>
    </source>
</evidence>
<comment type="caution">
    <text evidence="2">The sequence shown here is derived from an EMBL/GenBank/DDBJ whole genome shotgun (WGS) entry which is preliminary data.</text>
</comment>
<dbReference type="AlphaFoldDB" id="A0A2S4N4I8"/>
<evidence type="ECO:0000256" key="1">
    <source>
        <dbReference type="SAM" id="SignalP"/>
    </source>
</evidence>
<protein>
    <recommendedName>
        <fullName evidence="4">DUF3157 family protein</fullName>
    </recommendedName>
</protein>
<feature type="chain" id="PRO_5015523858" description="DUF3157 family protein" evidence="1">
    <location>
        <begin position="19"/>
        <end position="139"/>
    </location>
</feature>
<proteinExistence type="predicted"/>
<gene>
    <name evidence="2" type="ORF">Q361_1463</name>
</gene>
<keyword evidence="3" id="KW-1185">Reference proteome</keyword>
<name>A0A2S4N4I8_9FLAO</name>
<dbReference type="Proteomes" id="UP000237056">
    <property type="component" value="Unassembled WGS sequence"/>
</dbReference>
<dbReference type="RefSeq" id="WP_103727176.1">
    <property type="nucleotide sequence ID" value="NZ_PQNY01000046.1"/>
</dbReference>
<keyword evidence="1" id="KW-0732">Signal</keyword>
<organism evidence="2 3">
    <name type="scientific">Flavobacterium croceum DSM 17960</name>
    <dbReference type="NCBI Taxonomy" id="1121886"/>
    <lineage>
        <taxon>Bacteria</taxon>
        <taxon>Pseudomonadati</taxon>
        <taxon>Bacteroidota</taxon>
        <taxon>Flavobacteriia</taxon>
        <taxon>Flavobacteriales</taxon>
        <taxon>Flavobacteriaceae</taxon>
        <taxon>Flavobacterium</taxon>
    </lineage>
</organism>
<reference evidence="2 3" key="1">
    <citation type="submission" date="2018-01" db="EMBL/GenBank/DDBJ databases">
        <title>Genomic Encyclopedia of Type Strains, Phase I: the one thousand microbial genomes (KMG-I) project.</title>
        <authorList>
            <person name="Goeker M."/>
        </authorList>
    </citation>
    <scope>NUCLEOTIDE SEQUENCE [LARGE SCALE GENOMIC DNA]</scope>
    <source>
        <strain evidence="2 3">DSM 17960</strain>
    </source>
</reference>
<dbReference type="OrthoDB" id="1444001at2"/>
<evidence type="ECO:0000313" key="3">
    <source>
        <dbReference type="Proteomes" id="UP000237056"/>
    </source>
</evidence>
<sequence>MRKLFLLGLTLFSVCSFGQDIKATTEDGKKVILKSNKTWSYDESKAESKNTCAIEAGFKEPKYNTSSSWKRMGSTVDDLKKHISVDMGVKQEKIILLEVSEQLGNGVYILCVDGQKMKWRRTGSVFRKDGEDVLNMKNE</sequence>